<feature type="binding site" evidence="1">
    <location>
        <position position="84"/>
    </location>
    <ligand>
        <name>Zn(2+)</name>
        <dbReference type="ChEBI" id="CHEBI:29105"/>
    </ligand>
</feature>
<dbReference type="Gene3D" id="6.20.220.10">
    <property type="entry name" value="ClpX chaperone, C4-type zinc finger domain"/>
    <property type="match status" value="2"/>
</dbReference>
<keyword evidence="1" id="KW-0862">Zinc</keyword>
<dbReference type="Pfam" id="PF06689">
    <property type="entry name" value="zf-C4_ClpX"/>
    <property type="match status" value="1"/>
</dbReference>
<comment type="caution">
    <text evidence="3">The sequence shown here is derived from an EMBL/GenBank/DDBJ whole genome shotgun (WGS) entry which is preliminary data.</text>
</comment>
<dbReference type="InterPro" id="IPR059188">
    <property type="entry name" value="Znf_CLPX-like"/>
</dbReference>
<evidence type="ECO:0000313" key="4">
    <source>
        <dbReference type="Proteomes" id="UP000640052"/>
    </source>
</evidence>
<feature type="domain" description="ClpX-type ZB" evidence="2">
    <location>
        <begin position="72"/>
        <end position="125"/>
    </location>
</feature>
<proteinExistence type="inferred from homology"/>
<dbReference type="EMBL" id="BOOA01000006">
    <property type="protein sequence ID" value="GIH22733.1"/>
    <property type="molecule type" value="Genomic_DNA"/>
</dbReference>
<evidence type="ECO:0000259" key="2">
    <source>
        <dbReference type="PROSITE" id="PS51902"/>
    </source>
</evidence>
<dbReference type="GO" id="GO:0006457">
    <property type="term" value="P:protein folding"/>
    <property type="evidence" value="ECO:0007669"/>
    <property type="project" value="UniProtKB-UniRule"/>
</dbReference>
<keyword evidence="1" id="KW-0143">Chaperone</keyword>
<dbReference type="Proteomes" id="UP000640052">
    <property type="component" value="Unassembled WGS sequence"/>
</dbReference>
<name>A0A919Q6C2_9ACTN</name>
<sequence>MALDEDLLRQAREAGAGWVEAQERAEQAKIAYHRAIRRLHLAGASFREIADALELSHQRVHQIIESTGGTASWKPRKKGPEPVCTFCGAGKGEVNRLIAGPGVFICDACVVLASLVVSTGQSQPHIDLVPTASALTCTFCGKADGRIAAGPGVRICDQCLRICREVVDAT</sequence>
<dbReference type="AlphaFoldDB" id="A0A919Q6C2"/>
<dbReference type="SUPFAM" id="SSF57716">
    <property type="entry name" value="Glucocorticoid receptor-like (DNA-binding domain)"/>
    <property type="match status" value="1"/>
</dbReference>
<gene>
    <name evidence="3" type="ORF">Aph01nite_10430</name>
</gene>
<keyword evidence="1" id="KW-0479">Metal-binding</keyword>
<protein>
    <recommendedName>
        <fullName evidence="2">ClpX-type ZB domain-containing protein</fullName>
    </recommendedName>
</protein>
<reference evidence="3" key="1">
    <citation type="submission" date="2021-01" db="EMBL/GenBank/DDBJ databases">
        <title>Whole genome shotgun sequence of Acrocarpospora phusangensis NBRC 108782.</title>
        <authorList>
            <person name="Komaki H."/>
            <person name="Tamura T."/>
        </authorList>
    </citation>
    <scope>NUCLEOTIDE SEQUENCE</scope>
    <source>
        <strain evidence="3">NBRC 108782</strain>
    </source>
</reference>
<feature type="binding site" evidence="1">
    <location>
        <position position="106"/>
    </location>
    <ligand>
        <name>Zn(2+)</name>
        <dbReference type="ChEBI" id="CHEBI:29105"/>
    </ligand>
</feature>
<organism evidence="3 4">
    <name type="scientific">Acrocarpospora phusangensis</name>
    <dbReference type="NCBI Taxonomy" id="1070424"/>
    <lineage>
        <taxon>Bacteria</taxon>
        <taxon>Bacillati</taxon>
        <taxon>Actinomycetota</taxon>
        <taxon>Actinomycetes</taxon>
        <taxon>Streptosporangiales</taxon>
        <taxon>Streptosporangiaceae</taxon>
        <taxon>Acrocarpospora</taxon>
    </lineage>
</organism>
<dbReference type="InterPro" id="IPR038366">
    <property type="entry name" value="Znf_CppX_C4_sf"/>
</dbReference>
<dbReference type="GO" id="GO:0051082">
    <property type="term" value="F:unfolded protein binding"/>
    <property type="evidence" value="ECO:0007669"/>
    <property type="project" value="UniProtKB-UniRule"/>
</dbReference>
<evidence type="ECO:0000256" key="1">
    <source>
        <dbReference type="PROSITE-ProRule" id="PRU01250"/>
    </source>
</evidence>
<dbReference type="RefSeq" id="WP_204039571.1">
    <property type="nucleotide sequence ID" value="NZ_BOOA01000006.1"/>
</dbReference>
<evidence type="ECO:0000313" key="3">
    <source>
        <dbReference type="EMBL" id="GIH22733.1"/>
    </source>
</evidence>
<dbReference type="PROSITE" id="PS51902">
    <property type="entry name" value="CLPX_ZB"/>
    <property type="match status" value="1"/>
</dbReference>
<dbReference type="GO" id="GO:0008270">
    <property type="term" value="F:zinc ion binding"/>
    <property type="evidence" value="ECO:0007669"/>
    <property type="project" value="UniProtKB-UniRule"/>
</dbReference>
<dbReference type="InterPro" id="IPR010603">
    <property type="entry name" value="Znf_CppX_C4"/>
</dbReference>
<feature type="binding site" evidence="1">
    <location>
        <position position="87"/>
    </location>
    <ligand>
        <name>Zn(2+)</name>
        <dbReference type="ChEBI" id="CHEBI:29105"/>
    </ligand>
</feature>
<dbReference type="GO" id="GO:0046983">
    <property type="term" value="F:protein dimerization activity"/>
    <property type="evidence" value="ECO:0007669"/>
    <property type="project" value="UniProtKB-UniRule"/>
</dbReference>
<dbReference type="SMART" id="SM00994">
    <property type="entry name" value="zf-C4_ClpX"/>
    <property type="match status" value="2"/>
</dbReference>
<accession>A0A919Q6C2</accession>
<feature type="binding site" evidence="1">
    <location>
        <position position="109"/>
    </location>
    <ligand>
        <name>Zn(2+)</name>
        <dbReference type="ChEBI" id="CHEBI:29105"/>
    </ligand>
</feature>
<comment type="similarity">
    <text evidence="1">Belongs to the ClpX chaperone family.</text>
</comment>
<keyword evidence="4" id="KW-1185">Reference proteome</keyword>